<dbReference type="AlphaFoldDB" id="A0A8J3S499"/>
<comment type="caution">
    <text evidence="1">The sequence shown here is derived from an EMBL/GenBank/DDBJ whole genome shotgun (WGS) entry which is preliminary data.</text>
</comment>
<dbReference type="InterPro" id="IPR036852">
    <property type="entry name" value="Peptidase_S8/S53_dom_sf"/>
</dbReference>
<sequence>MAVEVRDDGGRPTEGAEVSLYGVAFTAYTGAEGRAELAVPPDALASVRALVVRPPRGCWPAMVNQPLLNVDAPSTVTCLRITETHPGFPDQQLDSWGTRAMGFDRLPPTHRGHGVRIAVIASGVVGLTPEAEVYGCRVAPEGTTLDLVEALDYCIEQRIDVALIAYGFPGHSPWSPPRPRKRAATGWCAWPPPVTPAER</sequence>
<dbReference type="EMBL" id="BOOI01000061">
    <property type="protein sequence ID" value="GIH87532.1"/>
    <property type="molecule type" value="Genomic_DNA"/>
</dbReference>
<organism evidence="1 2">
    <name type="scientific">Planobispora rosea</name>
    <dbReference type="NCBI Taxonomy" id="35762"/>
    <lineage>
        <taxon>Bacteria</taxon>
        <taxon>Bacillati</taxon>
        <taxon>Actinomycetota</taxon>
        <taxon>Actinomycetes</taxon>
        <taxon>Streptosporangiales</taxon>
        <taxon>Streptosporangiaceae</taxon>
        <taxon>Planobispora</taxon>
    </lineage>
</organism>
<dbReference type="Proteomes" id="UP000655044">
    <property type="component" value="Unassembled WGS sequence"/>
</dbReference>
<dbReference type="SUPFAM" id="SSF52743">
    <property type="entry name" value="Subtilisin-like"/>
    <property type="match status" value="1"/>
</dbReference>
<dbReference type="GO" id="GO:0006508">
    <property type="term" value="P:proteolysis"/>
    <property type="evidence" value="ECO:0007669"/>
    <property type="project" value="InterPro"/>
</dbReference>
<evidence type="ECO:0000313" key="2">
    <source>
        <dbReference type="Proteomes" id="UP000655044"/>
    </source>
</evidence>
<reference evidence="1" key="1">
    <citation type="submission" date="2021-01" db="EMBL/GenBank/DDBJ databases">
        <title>Whole genome shotgun sequence of Planobispora rosea NBRC 15558.</title>
        <authorList>
            <person name="Komaki H."/>
            <person name="Tamura T."/>
        </authorList>
    </citation>
    <scope>NUCLEOTIDE SEQUENCE</scope>
    <source>
        <strain evidence="1">NBRC 15558</strain>
    </source>
</reference>
<name>A0A8J3S499_PLARO</name>
<dbReference type="Gene3D" id="3.40.50.200">
    <property type="entry name" value="Peptidase S8/S53 domain"/>
    <property type="match status" value="1"/>
</dbReference>
<protein>
    <submittedName>
        <fullName evidence="1">Uncharacterized protein</fullName>
    </submittedName>
</protein>
<accession>A0A8J3S499</accession>
<dbReference type="RefSeq" id="WP_068923893.1">
    <property type="nucleotide sequence ID" value="NZ_BMQP01000041.1"/>
</dbReference>
<proteinExistence type="predicted"/>
<evidence type="ECO:0000313" key="1">
    <source>
        <dbReference type="EMBL" id="GIH87532.1"/>
    </source>
</evidence>
<keyword evidence="2" id="KW-1185">Reference proteome</keyword>
<gene>
    <name evidence="1" type="ORF">Pro02_59400</name>
</gene>
<dbReference type="GO" id="GO:0004252">
    <property type="term" value="F:serine-type endopeptidase activity"/>
    <property type="evidence" value="ECO:0007669"/>
    <property type="project" value="InterPro"/>
</dbReference>